<keyword evidence="1" id="KW-0472">Membrane</keyword>
<feature type="transmembrane region" description="Helical" evidence="1">
    <location>
        <begin position="36"/>
        <end position="54"/>
    </location>
</feature>
<evidence type="ECO:0000256" key="1">
    <source>
        <dbReference type="SAM" id="Phobius"/>
    </source>
</evidence>
<evidence type="ECO:0008006" key="4">
    <source>
        <dbReference type="Google" id="ProtNLM"/>
    </source>
</evidence>
<dbReference type="STRING" id="946077.W5A_00095"/>
<organism evidence="2 3">
    <name type="scientific">Imtechella halotolerans K1</name>
    <dbReference type="NCBI Taxonomy" id="946077"/>
    <lineage>
        <taxon>Bacteria</taxon>
        <taxon>Pseudomonadati</taxon>
        <taxon>Bacteroidota</taxon>
        <taxon>Flavobacteriia</taxon>
        <taxon>Flavobacteriales</taxon>
        <taxon>Flavobacteriaceae</taxon>
        <taxon>Imtechella</taxon>
    </lineage>
</organism>
<evidence type="ECO:0000313" key="2">
    <source>
        <dbReference type="EMBL" id="EID76376.1"/>
    </source>
</evidence>
<evidence type="ECO:0000313" key="3">
    <source>
        <dbReference type="Proteomes" id="UP000005938"/>
    </source>
</evidence>
<dbReference type="Proteomes" id="UP000005938">
    <property type="component" value="Unassembled WGS sequence"/>
</dbReference>
<sequence>MIMKRIIQLITLCIAVSLLIGFYYKNSGDVVTGDRIIGLSVLATAFVLMPVFIYHRYKNKNLKDFQLFKSQDSEKDVENQ</sequence>
<keyword evidence="1" id="KW-1133">Transmembrane helix</keyword>
<feature type="transmembrane region" description="Helical" evidence="1">
    <location>
        <begin position="7"/>
        <end position="24"/>
    </location>
</feature>
<protein>
    <recommendedName>
        <fullName evidence="4">Isoleucyl-tRNA synthetase</fullName>
    </recommendedName>
</protein>
<reference evidence="2 3" key="1">
    <citation type="journal article" date="2012" name="J. Bacteriol.">
        <title>Genome Sequence of the Halotolerant Bacterium Imtechella halotolerans K1T.</title>
        <authorList>
            <person name="Kumar S."/>
            <person name="Vikram S."/>
            <person name="Subramanian S."/>
            <person name="Raghava G.P."/>
            <person name="Pinnaka A.K."/>
        </authorList>
    </citation>
    <scope>NUCLEOTIDE SEQUENCE [LARGE SCALE GENOMIC DNA]</scope>
    <source>
        <strain evidence="2 3">K1</strain>
    </source>
</reference>
<gene>
    <name evidence="2" type="ORF">W5A_00095</name>
</gene>
<accession>I0WJ10</accession>
<proteinExistence type="predicted"/>
<dbReference type="AlphaFoldDB" id="I0WJ10"/>
<keyword evidence="1" id="KW-0812">Transmembrane</keyword>
<keyword evidence="3" id="KW-1185">Reference proteome</keyword>
<name>I0WJ10_9FLAO</name>
<comment type="caution">
    <text evidence="2">The sequence shown here is derived from an EMBL/GenBank/DDBJ whole genome shotgun (WGS) entry which is preliminary data.</text>
</comment>
<dbReference type="EMBL" id="AJJU01000002">
    <property type="protein sequence ID" value="EID76376.1"/>
    <property type="molecule type" value="Genomic_DNA"/>
</dbReference>